<evidence type="ECO:0000313" key="3">
    <source>
        <dbReference type="Proteomes" id="UP001497497"/>
    </source>
</evidence>
<feature type="signal peptide" evidence="1">
    <location>
        <begin position="1"/>
        <end position="25"/>
    </location>
</feature>
<dbReference type="PROSITE" id="PS00018">
    <property type="entry name" value="EF_HAND_1"/>
    <property type="match status" value="1"/>
</dbReference>
<feature type="chain" id="PRO_5043729793" description="Allatotropin" evidence="1">
    <location>
        <begin position="26"/>
        <end position="128"/>
    </location>
</feature>
<sequence length="128" mass="14243">MSRTSLTLQVGVVLLAICLFDITYADERIHRQKRGFRANSASRVAHGYGKRGYLSSNENLPTLSLDQLESSTGLMEEISDGSLMTVNEFSQLLTSHPNLARALVKKFVDINGDDVISTDELFRPILKK</sequence>
<evidence type="ECO:0008006" key="4">
    <source>
        <dbReference type="Google" id="ProtNLM"/>
    </source>
</evidence>
<dbReference type="AlphaFoldDB" id="A0AAV2HFC5"/>
<evidence type="ECO:0000256" key="1">
    <source>
        <dbReference type="SAM" id="SignalP"/>
    </source>
</evidence>
<name>A0AAV2HFC5_LYMST</name>
<accession>A0AAV2HFC5</accession>
<keyword evidence="1" id="KW-0732">Signal</keyword>
<dbReference type="EMBL" id="CAXITT010000104">
    <property type="protein sequence ID" value="CAL1532031.1"/>
    <property type="molecule type" value="Genomic_DNA"/>
</dbReference>
<gene>
    <name evidence="2" type="ORF">GSLYS_00006110001</name>
</gene>
<proteinExistence type="predicted"/>
<comment type="caution">
    <text evidence="2">The sequence shown here is derived from an EMBL/GenBank/DDBJ whole genome shotgun (WGS) entry which is preliminary data.</text>
</comment>
<reference evidence="2 3" key="1">
    <citation type="submission" date="2024-04" db="EMBL/GenBank/DDBJ databases">
        <authorList>
            <consortium name="Genoscope - CEA"/>
            <person name="William W."/>
        </authorList>
    </citation>
    <scope>NUCLEOTIDE SEQUENCE [LARGE SCALE GENOMIC DNA]</scope>
</reference>
<keyword evidence="3" id="KW-1185">Reference proteome</keyword>
<organism evidence="2 3">
    <name type="scientific">Lymnaea stagnalis</name>
    <name type="common">Great pond snail</name>
    <name type="synonym">Helix stagnalis</name>
    <dbReference type="NCBI Taxonomy" id="6523"/>
    <lineage>
        <taxon>Eukaryota</taxon>
        <taxon>Metazoa</taxon>
        <taxon>Spiralia</taxon>
        <taxon>Lophotrochozoa</taxon>
        <taxon>Mollusca</taxon>
        <taxon>Gastropoda</taxon>
        <taxon>Heterobranchia</taxon>
        <taxon>Euthyneura</taxon>
        <taxon>Panpulmonata</taxon>
        <taxon>Hygrophila</taxon>
        <taxon>Lymnaeoidea</taxon>
        <taxon>Lymnaeidae</taxon>
        <taxon>Lymnaea</taxon>
    </lineage>
</organism>
<dbReference type="InterPro" id="IPR018247">
    <property type="entry name" value="EF_Hand_1_Ca_BS"/>
</dbReference>
<dbReference type="Proteomes" id="UP001497497">
    <property type="component" value="Unassembled WGS sequence"/>
</dbReference>
<protein>
    <recommendedName>
        <fullName evidence="4">Allatotropin</fullName>
    </recommendedName>
</protein>
<evidence type="ECO:0000313" key="2">
    <source>
        <dbReference type="EMBL" id="CAL1532031.1"/>
    </source>
</evidence>